<reference evidence="1" key="1">
    <citation type="submission" date="2021-08" db="EMBL/GenBank/DDBJ databases">
        <title>The first chromosome-level gecko genome reveals the dynamic sex chromosomes of Neotropical dwarf geckos (Sphaerodactylidae: Sphaerodactylus).</title>
        <authorList>
            <person name="Pinto B.J."/>
            <person name="Keating S.E."/>
            <person name="Gamble T."/>
        </authorList>
    </citation>
    <scope>NUCLEOTIDE SEQUENCE</scope>
    <source>
        <strain evidence="1">TG3544</strain>
    </source>
</reference>
<proteinExistence type="predicted"/>
<organism evidence="1 2">
    <name type="scientific">Sphaerodactylus townsendi</name>
    <dbReference type="NCBI Taxonomy" id="933632"/>
    <lineage>
        <taxon>Eukaryota</taxon>
        <taxon>Metazoa</taxon>
        <taxon>Chordata</taxon>
        <taxon>Craniata</taxon>
        <taxon>Vertebrata</taxon>
        <taxon>Euteleostomi</taxon>
        <taxon>Lepidosauria</taxon>
        <taxon>Squamata</taxon>
        <taxon>Bifurcata</taxon>
        <taxon>Gekkota</taxon>
        <taxon>Sphaerodactylidae</taxon>
        <taxon>Sphaerodactylus</taxon>
    </lineage>
</organism>
<accession>A0ACB8FIG6</accession>
<dbReference type="Proteomes" id="UP000827872">
    <property type="component" value="Linkage Group LG04"/>
</dbReference>
<dbReference type="EMBL" id="CM037617">
    <property type="protein sequence ID" value="KAH8005325.1"/>
    <property type="molecule type" value="Genomic_DNA"/>
</dbReference>
<evidence type="ECO:0000313" key="2">
    <source>
        <dbReference type="Proteomes" id="UP000827872"/>
    </source>
</evidence>
<gene>
    <name evidence="1" type="ORF">K3G42_026163</name>
</gene>
<name>A0ACB8FIG6_9SAUR</name>
<keyword evidence="2" id="KW-1185">Reference proteome</keyword>
<comment type="caution">
    <text evidence="1">The sequence shown here is derived from an EMBL/GenBank/DDBJ whole genome shotgun (WGS) entry which is preliminary data.</text>
</comment>
<evidence type="ECO:0000313" key="1">
    <source>
        <dbReference type="EMBL" id="KAH8005325.1"/>
    </source>
</evidence>
<sequence length="1667" mass="186259">MEKFKAALLLAGAGDALGYRNFTRENSALGAKIKEELNEIGGLENLVLTSDKWPVSDNTIMHMATAEALVTDYWCLEDLYRELVKRYVDVIDKLPERWSDPATIEGCSQLKPDNYLLAWHTPFNEKGSGFGAATKAMCLGMRYWKPERLETLIEVSIEVGRMTHNHPTGFLGSLCTALFVSYAIQGKPLVQWGREMMKVVPVAEEYCKKTIRHMAEYQEHWFYFEAKWQFYLEEREITDDNQNKPLFPDNYDAEEREKTYRRWSSEGRGGRRGHDAPMIAYDALLGCGGDWTELCNRAMFHGGESAATGTIAGCLYGLLYGLNKVPKGLYQDLEQRERLEHLGEAIYRLTTEEKNRKGTKFGSDNVLIDPIALKKKISKISTELGAFAVLSSLLLYLTELISNHPQGQSEKVKWLEGIENKMNVRRERQGATNGIRPTKFQLLQSRFMNSNREPYRKKVREVGKLIIKEKQPAGRNGLNSIVSKLDRRSLIEESPKIIPQEKVKCGKNTVKNILKKFLAAEEKETKEKQLTLKKNAPDNNLPKIINRNFVMSKLKEKFEQTSNICSAIEVKALLPCNGKKKNKKALKTKVIHKAEIRGLQTDRRTAPSIDSPELQHLVCTTVPLPKFCVATEISHPWSWSTNTKCTIPPSDHNNKVRGTKDSQNTCDVHPDENEIPEGLAHGHWKGQLQNKHKMPKVVNDRKDIVEMNVTSGPSLDSCPPSCKQEFLAESIPPIVSKNSVGDKKSVNTVVSNTFSGSRDKNALQTINKENLSPTCDSSNSAEGPSARHSQQDIKGDEIHDIPKGMFSPKETEIEFTELMKDHPFASQKCFPEHKVLENIPPFCSPVAQASCDTESPIDDLPSSVEPAAVDKMPPLKTGQRNAQDVKSKCYGVVPIRENLPEKEETFSSQTKNEQITRAKQKESSPEGSQHKIPDNQAESAQFLQKPQIYPVICHQNNVDNSRPNTSTQSTSPVNQPSTPNRSHANNGGDSICCAFEKHHSPLFSDIVTHNSVTAEENIGMAKACSVNEMTNSENNYEKSSLSQLDTSQMLLEELIIHKTHIPEQTPWPASEKCHSPSLDHSARTGGNTAEVNRPWCNTENLQTSSSNESTENESSVREDMVTSQNSDKYHSSSSNKPQKPSDITGKQNKTSCNLASYKELNKSDNNAAEGKNTKDQGPKYQPSTSRGFRKLENNTATEANPLCNTEKHQMPTEKETGKQERHLVEGKSEKRSLPFQKEMAVQQRNNSAAGRSDLQAANPLIPVSAGKREEEDERTGEKRRTEGNKKMAPYSRLHQKSIRSDFTKDGDDATDPNVSPSLQPQHLPPSKNEANDQGLTHSPGNSNNQMPPSGPVKHGCAMTGYENTRKYQASSPEGERKHEGTSGQTKLTNVTALSPDDGGKSEDKTRKKGENDRNLGQKLFSSKNRLPKNTKNAGRDWNPSGDFKKDGITSNEMKFKQISPEAEKKQKPALNDFGNAKAKADRQTLWHSKNSQAPSSDIRLEKQQQPQPSKDYVKPQTRARDRKHTHPNSDSLLSSEGLDLHEKNASGNRGWVNNFEKGLAPLLSHDTVVQKKKTKYVNDTGPMNKSSPCDQKEMQHSSGKYQTLSPHHISGPESGETQKCQTSAGNEKKTKLAGLEKYIAKSYSEGPLTLSFKPIVVQAIDTIKIDN</sequence>
<protein>
    <submittedName>
        <fullName evidence="1">Uncharacterized protein</fullName>
    </submittedName>
</protein>